<dbReference type="AlphaFoldDB" id="A0A830GHE6"/>
<dbReference type="RefSeq" id="WP_188994691.1">
    <property type="nucleotide sequence ID" value="NZ_BMOU01000001.1"/>
</dbReference>
<evidence type="ECO:0000259" key="3">
    <source>
        <dbReference type="Pfam" id="PF22725"/>
    </source>
</evidence>
<dbReference type="SUPFAM" id="SSF51735">
    <property type="entry name" value="NAD(P)-binding Rossmann-fold domains"/>
    <property type="match status" value="1"/>
</dbReference>
<dbReference type="InterPro" id="IPR036291">
    <property type="entry name" value="NAD(P)-bd_dom_sf"/>
</dbReference>
<feature type="domain" description="GFO/IDH/MocA-like oxidoreductase" evidence="3">
    <location>
        <begin position="129"/>
        <end position="252"/>
    </location>
</feature>
<dbReference type="PANTHER" id="PTHR43818">
    <property type="entry name" value="BCDNA.GH03377"/>
    <property type="match status" value="1"/>
</dbReference>
<dbReference type="EMBL" id="BMOU01000001">
    <property type="protein sequence ID" value="GGN88194.1"/>
    <property type="molecule type" value="Genomic_DNA"/>
</dbReference>
<sequence>MTLNSAVVGGGMVSDVHLSGLQKCPLTDLVAICDVDESRARAKATEYDIGAFADFEGMLAREDLDWIHLCTPVQTHLDLARMAIEDGIAVQIEKPVTTSAVEAEELEALADEQDVPVSVVHNHNFAPAVRKASRLIDDGAIGNVRSVNILYTGETYPDDVRRGAWAFDLPGGEFEEGLPHPIYIVLKLGGYPVAEDAIQAQTALTREYEQGFDYDSVQFQYTSETDVLCNATILASDVPHKSIRIHGERGSLLVDIVSQTVTVLDRDYDASVTARALTNVDHVLGRIEGTLENVVAVARRSLTDDWAAERDLDSHYYQFDVEARAIHNGDPMPVPVAEGTWTLRIMEEIRRAAARPDAGEQIQLNTDSL</sequence>
<dbReference type="GO" id="GO:0016491">
    <property type="term" value="F:oxidoreductase activity"/>
    <property type="evidence" value="ECO:0007669"/>
    <property type="project" value="UniProtKB-KW"/>
</dbReference>
<accession>A0A830GHE6</accession>
<protein>
    <recommendedName>
        <fullName evidence="6">Gfo/Idh/MocA family oxidoreductase</fullName>
    </recommendedName>
</protein>
<evidence type="ECO:0000259" key="2">
    <source>
        <dbReference type="Pfam" id="PF01408"/>
    </source>
</evidence>
<dbReference type="InterPro" id="IPR055170">
    <property type="entry name" value="GFO_IDH_MocA-like_dom"/>
</dbReference>
<dbReference type="Pfam" id="PF22725">
    <property type="entry name" value="GFO_IDH_MocA_C3"/>
    <property type="match status" value="1"/>
</dbReference>
<reference evidence="4" key="1">
    <citation type="journal article" date="2014" name="Int. J. Syst. Evol. Microbiol.">
        <title>Complete genome sequence of Corynebacterium casei LMG S-19264T (=DSM 44701T), isolated from a smear-ripened cheese.</title>
        <authorList>
            <consortium name="US DOE Joint Genome Institute (JGI-PGF)"/>
            <person name="Walter F."/>
            <person name="Albersmeier A."/>
            <person name="Kalinowski J."/>
            <person name="Ruckert C."/>
        </authorList>
    </citation>
    <scope>NUCLEOTIDE SEQUENCE</scope>
    <source>
        <strain evidence="4">JCM 17820</strain>
    </source>
</reference>
<reference evidence="4" key="2">
    <citation type="submission" date="2020-09" db="EMBL/GenBank/DDBJ databases">
        <authorList>
            <person name="Sun Q."/>
            <person name="Ohkuma M."/>
        </authorList>
    </citation>
    <scope>NUCLEOTIDE SEQUENCE</scope>
    <source>
        <strain evidence="4">JCM 17820</strain>
    </source>
</reference>
<name>A0A830GHE6_9EURY</name>
<evidence type="ECO:0000313" key="4">
    <source>
        <dbReference type="EMBL" id="GGN88194.1"/>
    </source>
</evidence>
<dbReference type="Proteomes" id="UP000605784">
    <property type="component" value="Unassembled WGS sequence"/>
</dbReference>
<evidence type="ECO:0008006" key="6">
    <source>
        <dbReference type="Google" id="ProtNLM"/>
    </source>
</evidence>
<gene>
    <name evidence="4" type="ORF">GCM10009030_07660</name>
</gene>
<feature type="domain" description="Gfo/Idh/MocA-like oxidoreductase N-terminal" evidence="2">
    <location>
        <begin position="4"/>
        <end position="120"/>
    </location>
</feature>
<comment type="caution">
    <text evidence="4">The sequence shown here is derived from an EMBL/GenBank/DDBJ whole genome shotgun (WGS) entry which is preliminary data.</text>
</comment>
<keyword evidence="1" id="KW-0560">Oxidoreductase</keyword>
<dbReference type="InterPro" id="IPR000683">
    <property type="entry name" value="Gfo/Idh/MocA-like_OxRdtase_N"/>
</dbReference>
<dbReference type="Pfam" id="PF01408">
    <property type="entry name" value="GFO_IDH_MocA"/>
    <property type="match status" value="1"/>
</dbReference>
<dbReference type="GO" id="GO:0000166">
    <property type="term" value="F:nucleotide binding"/>
    <property type="evidence" value="ECO:0007669"/>
    <property type="project" value="InterPro"/>
</dbReference>
<dbReference type="SUPFAM" id="SSF55347">
    <property type="entry name" value="Glyceraldehyde-3-phosphate dehydrogenase-like, C-terminal domain"/>
    <property type="match status" value="1"/>
</dbReference>
<proteinExistence type="predicted"/>
<keyword evidence="5" id="KW-1185">Reference proteome</keyword>
<organism evidence="4 5">
    <name type="scientific">Haloarcula pellucida</name>
    <dbReference type="NCBI Taxonomy" id="1427151"/>
    <lineage>
        <taxon>Archaea</taxon>
        <taxon>Methanobacteriati</taxon>
        <taxon>Methanobacteriota</taxon>
        <taxon>Stenosarchaea group</taxon>
        <taxon>Halobacteria</taxon>
        <taxon>Halobacteriales</taxon>
        <taxon>Haloarculaceae</taxon>
        <taxon>Haloarcula</taxon>
    </lineage>
</organism>
<evidence type="ECO:0000256" key="1">
    <source>
        <dbReference type="ARBA" id="ARBA00023002"/>
    </source>
</evidence>
<dbReference type="PANTHER" id="PTHR43818:SF11">
    <property type="entry name" value="BCDNA.GH03377"/>
    <property type="match status" value="1"/>
</dbReference>
<dbReference type="Gene3D" id="3.40.50.720">
    <property type="entry name" value="NAD(P)-binding Rossmann-like Domain"/>
    <property type="match status" value="1"/>
</dbReference>
<evidence type="ECO:0000313" key="5">
    <source>
        <dbReference type="Proteomes" id="UP000605784"/>
    </source>
</evidence>
<dbReference type="Gene3D" id="3.30.360.10">
    <property type="entry name" value="Dihydrodipicolinate Reductase, domain 2"/>
    <property type="match status" value="1"/>
</dbReference>
<dbReference type="InterPro" id="IPR050463">
    <property type="entry name" value="Gfo/Idh/MocA_oxidrdct_glycsds"/>
</dbReference>